<feature type="transmembrane region" description="Helical" evidence="12">
    <location>
        <begin position="20"/>
        <end position="44"/>
    </location>
</feature>
<keyword evidence="5 12" id="KW-1133">Transmembrane helix</keyword>
<comment type="similarity">
    <text evidence="2 11">Belongs to the G-protein coupled receptor 1 family.</text>
</comment>
<feature type="transmembrane region" description="Helical" evidence="12">
    <location>
        <begin position="306"/>
        <end position="330"/>
    </location>
</feature>
<keyword evidence="15" id="KW-1185">Reference proteome</keyword>
<accession>A0ABP1S0Q4</accession>
<evidence type="ECO:0000313" key="14">
    <source>
        <dbReference type="EMBL" id="CAL8140487.1"/>
    </source>
</evidence>
<feature type="transmembrane region" description="Helical" evidence="12">
    <location>
        <begin position="135"/>
        <end position="157"/>
    </location>
</feature>
<organism evidence="14 15">
    <name type="scientific">Orchesella dallaii</name>
    <dbReference type="NCBI Taxonomy" id="48710"/>
    <lineage>
        <taxon>Eukaryota</taxon>
        <taxon>Metazoa</taxon>
        <taxon>Ecdysozoa</taxon>
        <taxon>Arthropoda</taxon>
        <taxon>Hexapoda</taxon>
        <taxon>Collembola</taxon>
        <taxon>Entomobryomorpha</taxon>
        <taxon>Entomobryoidea</taxon>
        <taxon>Orchesellidae</taxon>
        <taxon>Orchesellinae</taxon>
        <taxon>Orchesella</taxon>
    </lineage>
</organism>
<feature type="transmembrane region" description="Helical" evidence="12">
    <location>
        <begin position="336"/>
        <end position="360"/>
    </location>
</feature>
<keyword evidence="7 12" id="KW-0472">Membrane</keyword>
<keyword evidence="3" id="KW-1003">Cell membrane</keyword>
<keyword evidence="9" id="KW-0325">Glycoprotein</keyword>
<keyword evidence="8 11" id="KW-0675">Receptor</keyword>
<dbReference type="PROSITE" id="PS00237">
    <property type="entry name" value="G_PROTEIN_RECEP_F1_1"/>
    <property type="match status" value="1"/>
</dbReference>
<keyword evidence="10 11" id="KW-0807">Transducer</keyword>
<sequence>MSNISSTANMKDQWQPWEILITSIPMSLLIAEIVLGNLLVLVAVLSQRPLRTPSNIIILSLAVADLAVGVFILPLNIIDMIIGWRLGKVMCRIWLTSDVTLCSTSILHISAIAVDRFRSINEGVAYAQSRTIRMSLIVCGSLWLIALWIASAPVLGWNDWDRSKLNSSSDYMECYLTRDLGYIIHSASGAFFIPAAIMVGLYFRIFLLIRNKLRERAGIICVSKSTNDKTNIDRQDTSSGNMVNDALLNAIKDSSRTPEKSIDENTICDVNNEGKRKKKHSEQIETILKNKLRFSLTKERKAAKTLGIIIGAFIVCWTPFTLCYLTSGIIGNDVPFWLFQLVTWLGYINSGLNPIIYTIYNPEFRKAFAVLLNGVLCRVTTHLK</sequence>
<evidence type="ECO:0000256" key="5">
    <source>
        <dbReference type="ARBA" id="ARBA00022989"/>
    </source>
</evidence>
<proteinExistence type="inferred from homology"/>
<evidence type="ECO:0000256" key="6">
    <source>
        <dbReference type="ARBA" id="ARBA00023040"/>
    </source>
</evidence>
<dbReference type="PRINTS" id="PR00237">
    <property type="entry name" value="GPCRRHODOPSN"/>
</dbReference>
<evidence type="ECO:0000256" key="4">
    <source>
        <dbReference type="ARBA" id="ARBA00022692"/>
    </source>
</evidence>
<dbReference type="InterPro" id="IPR017452">
    <property type="entry name" value="GPCR_Rhodpsn_7TM"/>
</dbReference>
<evidence type="ECO:0000256" key="3">
    <source>
        <dbReference type="ARBA" id="ARBA00022475"/>
    </source>
</evidence>
<dbReference type="PROSITE" id="PS50262">
    <property type="entry name" value="G_PROTEIN_RECEP_F1_2"/>
    <property type="match status" value="1"/>
</dbReference>
<evidence type="ECO:0000256" key="2">
    <source>
        <dbReference type="ARBA" id="ARBA00010663"/>
    </source>
</evidence>
<evidence type="ECO:0000259" key="13">
    <source>
        <dbReference type="PROSITE" id="PS50262"/>
    </source>
</evidence>
<comment type="caution">
    <text evidence="14">The sequence shown here is derived from an EMBL/GenBank/DDBJ whole genome shotgun (WGS) entry which is preliminary data.</text>
</comment>
<keyword evidence="6 11" id="KW-0297">G-protein coupled receptor</keyword>
<feature type="transmembrane region" description="Helical" evidence="12">
    <location>
        <begin position="182"/>
        <end position="207"/>
    </location>
</feature>
<dbReference type="PANTHER" id="PTHR24248:SF174">
    <property type="entry name" value="TYRAMINE_OCTOPAMINE RECEPTOR"/>
    <property type="match status" value="1"/>
</dbReference>
<dbReference type="Gene3D" id="1.20.1070.10">
    <property type="entry name" value="Rhodopsin 7-helix transmembrane proteins"/>
    <property type="match status" value="1"/>
</dbReference>
<evidence type="ECO:0000256" key="1">
    <source>
        <dbReference type="ARBA" id="ARBA00004651"/>
    </source>
</evidence>
<dbReference type="EMBL" id="CAXLJM020000137">
    <property type="protein sequence ID" value="CAL8140487.1"/>
    <property type="molecule type" value="Genomic_DNA"/>
</dbReference>
<feature type="transmembrane region" description="Helical" evidence="12">
    <location>
        <begin position="56"/>
        <end position="78"/>
    </location>
</feature>
<dbReference type="Proteomes" id="UP001642540">
    <property type="component" value="Unassembled WGS sequence"/>
</dbReference>
<evidence type="ECO:0000256" key="7">
    <source>
        <dbReference type="ARBA" id="ARBA00023136"/>
    </source>
</evidence>
<protein>
    <recommendedName>
        <fullName evidence="13">G-protein coupled receptors family 1 profile domain-containing protein</fullName>
    </recommendedName>
</protein>
<gene>
    <name evidence="14" type="ORF">ODALV1_LOCUS28307</name>
</gene>
<evidence type="ECO:0000256" key="11">
    <source>
        <dbReference type="RuleBase" id="RU000688"/>
    </source>
</evidence>
<evidence type="ECO:0000256" key="9">
    <source>
        <dbReference type="ARBA" id="ARBA00023180"/>
    </source>
</evidence>
<evidence type="ECO:0000256" key="10">
    <source>
        <dbReference type="ARBA" id="ARBA00023224"/>
    </source>
</evidence>
<feature type="domain" description="G-protein coupled receptors family 1 profile" evidence="13">
    <location>
        <begin position="36"/>
        <end position="357"/>
    </location>
</feature>
<comment type="subcellular location">
    <subcellularLocation>
        <location evidence="1">Cell membrane</location>
        <topology evidence="1">Multi-pass membrane protein</topology>
    </subcellularLocation>
</comment>
<name>A0ABP1S0Q4_9HEXA</name>
<dbReference type="SMART" id="SM01381">
    <property type="entry name" value="7TM_GPCR_Srsx"/>
    <property type="match status" value="1"/>
</dbReference>
<evidence type="ECO:0000256" key="8">
    <source>
        <dbReference type="ARBA" id="ARBA00023170"/>
    </source>
</evidence>
<dbReference type="PANTHER" id="PTHR24248">
    <property type="entry name" value="ADRENERGIC RECEPTOR-RELATED G-PROTEIN COUPLED RECEPTOR"/>
    <property type="match status" value="1"/>
</dbReference>
<evidence type="ECO:0000313" key="15">
    <source>
        <dbReference type="Proteomes" id="UP001642540"/>
    </source>
</evidence>
<dbReference type="PRINTS" id="PR00664">
    <property type="entry name" value="OCTOPAMINER"/>
</dbReference>
<evidence type="ECO:0000256" key="12">
    <source>
        <dbReference type="SAM" id="Phobius"/>
    </source>
</evidence>
<keyword evidence="4 11" id="KW-0812">Transmembrane</keyword>
<feature type="transmembrane region" description="Helical" evidence="12">
    <location>
        <begin position="93"/>
        <end position="114"/>
    </location>
</feature>
<dbReference type="InterPro" id="IPR000276">
    <property type="entry name" value="GPCR_Rhodpsn"/>
</dbReference>
<dbReference type="Pfam" id="PF00001">
    <property type="entry name" value="7tm_1"/>
    <property type="match status" value="1"/>
</dbReference>
<dbReference type="SUPFAM" id="SSF81321">
    <property type="entry name" value="Family A G protein-coupled receptor-like"/>
    <property type="match status" value="1"/>
</dbReference>
<dbReference type="InterPro" id="IPR002002">
    <property type="entry name" value="Octopmn_rcpt"/>
</dbReference>
<reference evidence="14 15" key="1">
    <citation type="submission" date="2024-08" db="EMBL/GenBank/DDBJ databases">
        <authorList>
            <person name="Cucini C."/>
            <person name="Frati F."/>
        </authorList>
    </citation>
    <scope>NUCLEOTIDE SEQUENCE [LARGE SCALE GENOMIC DNA]</scope>
</reference>